<feature type="transmembrane region" description="Helical" evidence="5">
    <location>
        <begin position="182"/>
        <end position="200"/>
    </location>
</feature>
<dbReference type="Proteomes" id="UP000319514">
    <property type="component" value="Unassembled WGS sequence"/>
</dbReference>
<evidence type="ECO:0000259" key="6">
    <source>
        <dbReference type="PROSITE" id="PS50801"/>
    </source>
</evidence>
<dbReference type="CDD" id="cd07042">
    <property type="entry name" value="STAS_SulP_like_sulfate_transporter"/>
    <property type="match status" value="1"/>
</dbReference>
<evidence type="ECO:0000256" key="5">
    <source>
        <dbReference type="SAM" id="Phobius"/>
    </source>
</evidence>
<dbReference type="InterPro" id="IPR002645">
    <property type="entry name" value="STAS_dom"/>
</dbReference>
<evidence type="ECO:0000256" key="4">
    <source>
        <dbReference type="ARBA" id="ARBA00023136"/>
    </source>
</evidence>
<keyword evidence="4 5" id="KW-0472">Membrane</keyword>
<feature type="transmembrane region" description="Helical" evidence="5">
    <location>
        <begin position="253"/>
        <end position="273"/>
    </location>
</feature>
<evidence type="ECO:0000313" key="7">
    <source>
        <dbReference type="EMBL" id="TQL60041.1"/>
    </source>
</evidence>
<feature type="transmembrane region" description="Helical" evidence="5">
    <location>
        <begin position="104"/>
        <end position="125"/>
    </location>
</feature>
<dbReference type="InterPro" id="IPR011547">
    <property type="entry name" value="SLC26A/SulP_dom"/>
</dbReference>
<feature type="transmembrane region" description="Helical" evidence="5">
    <location>
        <begin position="55"/>
        <end position="72"/>
    </location>
</feature>
<dbReference type="NCBIfam" id="TIGR00815">
    <property type="entry name" value="sulP"/>
    <property type="match status" value="1"/>
</dbReference>
<evidence type="ECO:0000256" key="2">
    <source>
        <dbReference type="ARBA" id="ARBA00022692"/>
    </source>
</evidence>
<feature type="transmembrane region" description="Helical" evidence="5">
    <location>
        <begin position="329"/>
        <end position="349"/>
    </location>
</feature>
<organism evidence="7 8">
    <name type="scientific">Oryzihumus leptocrescens</name>
    <dbReference type="NCBI Taxonomy" id="297536"/>
    <lineage>
        <taxon>Bacteria</taxon>
        <taxon>Bacillati</taxon>
        <taxon>Actinomycetota</taxon>
        <taxon>Actinomycetes</taxon>
        <taxon>Micrococcales</taxon>
        <taxon>Intrasporangiaceae</taxon>
        <taxon>Oryzihumus</taxon>
    </lineage>
</organism>
<dbReference type="Pfam" id="PF01740">
    <property type="entry name" value="STAS"/>
    <property type="match status" value="1"/>
</dbReference>
<feature type="transmembrane region" description="Helical" evidence="5">
    <location>
        <begin position="212"/>
        <end position="233"/>
    </location>
</feature>
<keyword evidence="2 5" id="KW-0812">Transmembrane</keyword>
<dbReference type="GO" id="GO:0016020">
    <property type="term" value="C:membrane"/>
    <property type="evidence" value="ECO:0007669"/>
    <property type="project" value="UniProtKB-SubCell"/>
</dbReference>
<evidence type="ECO:0000256" key="1">
    <source>
        <dbReference type="ARBA" id="ARBA00004141"/>
    </source>
</evidence>
<gene>
    <name evidence="7" type="ORF">FB474_1417</name>
</gene>
<dbReference type="InterPro" id="IPR001902">
    <property type="entry name" value="SLC26A/SulP_fam"/>
</dbReference>
<dbReference type="GO" id="GO:0055085">
    <property type="term" value="P:transmembrane transport"/>
    <property type="evidence" value="ECO:0007669"/>
    <property type="project" value="InterPro"/>
</dbReference>
<feature type="transmembrane region" description="Helical" evidence="5">
    <location>
        <begin position="137"/>
        <end position="155"/>
    </location>
</feature>
<dbReference type="SUPFAM" id="SSF52091">
    <property type="entry name" value="SpoIIaa-like"/>
    <property type="match status" value="1"/>
</dbReference>
<name>A0A542ZI66_9MICO</name>
<feature type="transmembrane region" description="Helical" evidence="5">
    <location>
        <begin position="29"/>
        <end position="49"/>
    </location>
</feature>
<feature type="transmembrane region" description="Helical" evidence="5">
    <location>
        <begin position="386"/>
        <end position="410"/>
    </location>
</feature>
<dbReference type="OrthoDB" id="9769739at2"/>
<comment type="caution">
    <text evidence="7">The sequence shown here is derived from an EMBL/GenBank/DDBJ whole genome shotgun (WGS) entry which is preliminary data.</text>
</comment>
<dbReference type="EMBL" id="VFOQ01000001">
    <property type="protein sequence ID" value="TQL60041.1"/>
    <property type="molecule type" value="Genomic_DNA"/>
</dbReference>
<dbReference type="Gene3D" id="3.30.750.24">
    <property type="entry name" value="STAS domain"/>
    <property type="match status" value="1"/>
</dbReference>
<dbReference type="RefSeq" id="WP_141787987.1">
    <property type="nucleotide sequence ID" value="NZ_VFOQ01000001.1"/>
</dbReference>
<sequence>MASRGGVASVLPGIVDLRGYQRVWLRGDVLAGVTVAAYLIPQVMAYAGVAGLPPVAGLWAIVPAMAAYVLFGSSRQLSVGPESTTALMAATVVAPLAGGNPARYAVLAAGLAMVVGAFCVLAWLARLGFVADLLSKPVLVGYMAGVAMIMIVGQLEKVTGIPVEGDTMVQQLRSFLGGLDQVKWPTVLLSVAVLALLFVLQRFPRLPGPLIAVLLAALAVPVFDLSAYGITVVGEIPGGLPRPQLPDLQAGDLQALLLAAVGVAVVGYTDNVLTARAFADRGGYEVDANQELLALGAANVGAGLMQGFPVSSSGSRTALGDTAGSRTQLYTLVALAGVLLVLLVGGGVLASFPNAALGALIIYAATRLVDLPEFRRIARFRRSELVLALVTFVGVLVFDILYGVLIAVAVSAADLLRRVARPHDAVLGQVEGLAGMHDVDDYPTATTIPGLVVYRYDSPLFFANAEDFKTRALEAADAAVDLRWFVLNVEANVEVDITALDAVEQLRAEMERRGVVFAMARVKQDLREELRAFGLAQSVGEEHLYPTLPTAVAAYQGWASEHRTPAAADPEPPAPAA</sequence>
<evidence type="ECO:0000256" key="3">
    <source>
        <dbReference type="ARBA" id="ARBA00022989"/>
    </source>
</evidence>
<dbReference type="PANTHER" id="PTHR11814">
    <property type="entry name" value="SULFATE TRANSPORTER"/>
    <property type="match status" value="1"/>
</dbReference>
<protein>
    <submittedName>
        <fullName evidence="7">High affinity sulfate transporter 1</fullName>
    </submittedName>
</protein>
<keyword evidence="8" id="KW-1185">Reference proteome</keyword>
<dbReference type="PROSITE" id="PS50801">
    <property type="entry name" value="STAS"/>
    <property type="match status" value="1"/>
</dbReference>
<comment type="subcellular location">
    <subcellularLocation>
        <location evidence="1">Membrane</location>
        <topology evidence="1">Multi-pass membrane protein</topology>
    </subcellularLocation>
</comment>
<feature type="domain" description="STAS" evidence="6">
    <location>
        <begin position="441"/>
        <end position="555"/>
    </location>
</feature>
<accession>A0A542ZI66</accession>
<dbReference type="AlphaFoldDB" id="A0A542ZI66"/>
<feature type="transmembrane region" description="Helical" evidence="5">
    <location>
        <begin position="79"/>
        <end position="98"/>
    </location>
</feature>
<dbReference type="InterPro" id="IPR036513">
    <property type="entry name" value="STAS_dom_sf"/>
</dbReference>
<evidence type="ECO:0000313" key="8">
    <source>
        <dbReference type="Proteomes" id="UP000319514"/>
    </source>
</evidence>
<keyword evidence="3 5" id="KW-1133">Transmembrane helix</keyword>
<reference evidence="7 8" key="1">
    <citation type="submission" date="2019-06" db="EMBL/GenBank/DDBJ databases">
        <title>Sequencing the genomes of 1000 actinobacteria strains.</title>
        <authorList>
            <person name="Klenk H.-P."/>
        </authorList>
    </citation>
    <scope>NUCLEOTIDE SEQUENCE [LARGE SCALE GENOMIC DNA]</scope>
    <source>
        <strain evidence="7 8">DSM 18082</strain>
    </source>
</reference>
<proteinExistence type="predicted"/>
<dbReference type="Pfam" id="PF00916">
    <property type="entry name" value="Sulfate_transp"/>
    <property type="match status" value="1"/>
</dbReference>